<sequence length="648" mass="72405">MELFKIWWSFVVFLSSRRQIGRVLVCRPLRELGPPGVSSRVRVCSLLEEDKQPLEIASLVIGADASFSPVWNLLIFAKRIEEFALSRTCDVADLVQHAAIKVWSWLFVEAGELWPHDTSVTGFVDGDWWSIRVPNIEDFHFYLEAETEAGITCELKSTGVALSQQASLRQDIPPILSSYRYWTHFEMILQGSGPESIPQAVCRSSCIDALDFKIFSLLPYLLGGDVPEADDEAVPMAPLRQRRSQLSDDDDGLCSEIREEELMEIRRKNSIPPSVELRCPTEFERAPDGGMSEIAIFEAHLEAGFRGGIHSLIAEISAYFFFVPSQLTPMTWRMLIAIQVLGEFHGIPFGASEILYSYYFAPLVGEYVFTKTKSFWVSFVLVFGCCISSHVLFWRGIGEAGDGSPRAFPMGNVLRLSISSVYDEYHKAKTWKRHPYSPPITRAGSAMSLDGGLSSFPTTVSTGSRNGGLIGPRQCLELVIQRTRAPARWKLMKEWLEKNVGHWNPEEKYHRYLLMVGGGGQLGSFPLTISSNSVLNLSGDLEILVFGHVPPSLDWVLPNVGEQGSGSIDLIGDALQYMDQYIEPAPDAYQDFHNPYFSEARILQLSEDLGNAWARLVHEDHPADHPDSPAFVHLLTAVHTSDSSEPGQ</sequence>
<accession>A0A8S9P3P8</accession>
<evidence type="ECO:0000313" key="1">
    <source>
        <dbReference type="EMBL" id="KAF3509750.1"/>
    </source>
</evidence>
<reference evidence="1" key="1">
    <citation type="submission" date="2019-12" db="EMBL/GenBank/DDBJ databases">
        <title>Genome sequencing and annotation of Brassica cretica.</title>
        <authorList>
            <person name="Studholme D.J."/>
            <person name="Sarris P."/>
        </authorList>
    </citation>
    <scope>NUCLEOTIDE SEQUENCE</scope>
    <source>
        <strain evidence="1">PFS-109/04</strain>
        <tissue evidence="1">Leaf</tissue>
    </source>
</reference>
<dbReference type="EMBL" id="QGKX02001521">
    <property type="protein sequence ID" value="KAF3509750.1"/>
    <property type="molecule type" value="Genomic_DNA"/>
</dbReference>
<dbReference type="AlphaFoldDB" id="A0A8S9P3P8"/>
<dbReference type="PANTHER" id="PTHR31099:SF24">
    <property type="entry name" value="AMINOTRANSFERASE-LIKE PLANT MOBILE DOMAIN-CONTAINING PROTEIN"/>
    <property type="match status" value="1"/>
</dbReference>
<proteinExistence type="predicted"/>
<gene>
    <name evidence="1" type="ORF">F2Q69_00007139</name>
</gene>
<name>A0A8S9P3P8_BRACR</name>
<protein>
    <submittedName>
        <fullName evidence="1">Uncharacterized protein</fullName>
    </submittedName>
</protein>
<comment type="caution">
    <text evidence="1">The sequence shown here is derived from an EMBL/GenBank/DDBJ whole genome shotgun (WGS) entry which is preliminary data.</text>
</comment>
<evidence type="ECO:0000313" key="2">
    <source>
        <dbReference type="Proteomes" id="UP000712600"/>
    </source>
</evidence>
<dbReference type="PANTHER" id="PTHR31099">
    <property type="entry name" value="OS06G0165300 PROTEIN"/>
    <property type="match status" value="1"/>
</dbReference>
<dbReference type="Proteomes" id="UP000712600">
    <property type="component" value="Unassembled WGS sequence"/>
</dbReference>
<organism evidence="1 2">
    <name type="scientific">Brassica cretica</name>
    <name type="common">Mustard</name>
    <dbReference type="NCBI Taxonomy" id="69181"/>
    <lineage>
        <taxon>Eukaryota</taxon>
        <taxon>Viridiplantae</taxon>
        <taxon>Streptophyta</taxon>
        <taxon>Embryophyta</taxon>
        <taxon>Tracheophyta</taxon>
        <taxon>Spermatophyta</taxon>
        <taxon>Magnoliopsida</taxon>
        <taxon>eudicotyledons</taxon>
        <taxon>Gunneridae</taxon>
        <taxon>Pentapetalae</taxon>
        <taxon>rosids</taxon>
        <taxon>malvids</taxon>
        <taxon>Brassicales</taxon>
        <taxon>Brassicaceae</taxon>
        <taxon>Brassiceae</taxon>
        <taxon>Brassica</taxon>
    </lineage>
</organism>